<dbReference type="AlphaFoldDB" id="A0A8X6SRB9"/>
<keyword evidence="3" id="KW-1185">Reference proteome</keyword>
<sequence length="74" mass="8754">MNRDDSDLSSLSDKHDYQDDNRTMLAKKFKKNFLDEDNLVASYEWIRDLFQDTPEGHSTSEEEIFIDFTSSEKN</sequence>
<name>A0A8X6SRB9_TRICX</name>
<proteinExistence type="predicted"/>
<organism evidence="2 3">
    <name type="scientific">Trichonephila clavipes</name>
    <name type="common">Golden silk orbweaver</name>
    <name type="synonym">Nephila clavipes</name>
    <dbReference type="NCBI Taxonomy" id="2585209"/>
    <lineage>
        <taxon>Eukaryota</taxon>
        <taxon>Metazoa</taxon>
        <taxon>Ecdysozoa</taxon>
        <taxon>Arthropoda</taxon>
        <taxon>Chelicerata</taxon>
        <taxon>Arachnida</taxon>
        <taxon>Araneae</taxon>
        <taxon>Araneomorphae</taxon>
        <taxon>Entelegynae</taxon>
        <taxon>Araneoidea</taxon>
        <taxon>Nephilidae</taxon>
        <taxon>Trichonephila</taxon>
    </lineage>
</organism>
<evidence type="ECO:0000313" key="2">
    <source>
        <dbReference type="EMBL" id="GFY16228.1"/>
    </source>
</evidence>
<reference evidence="2" key="1">
    <citation type="submission" date="2020-08" db="EMBL/GenBank/DDBJ databases">
        <title>Multicomponent nature underlies the extraordinary mechanical properties of spider dragline silk.</title>
        <authorList>
            <person name="Kono N."/>
            <person name="Nakamura H."/>
            <person name="Mori M."/>
            <person name="Yoshida Y."/>
            <person name="Ohtoshi R."/>
            <person name="Malay A.D."/>
            <person name="Moran D.A.P."/>
            <person name="Tomita M."/>
            <person name="Numata K."/>
            <person name="Arakawa K."/>
        </authorList>
    </citation>
    <scope>NUCLEOTIDE SEQUENCE</scope>
</reference>
<evidence type="ECO:0000313" key="3">
    <source>
        <dbReference type="Proteomes" id="UP000887159"/>
    </source>
</evidence>
<comment type="caution">
    <text evidence="2">The sequence shown here is derived from an EMBL/GenBank/DDBJ whole genome shotgun (WGS) entry which is preliminary data.</text>
</comment>
<protein>
    <submittedName>
        <fullName evidence="2">Uncharacterized protein</fullName>
    </submittedName>
</protein>
<dbReference type="EMBL" id="BMAU01021338">
    <property type="protein sequence ID" value="GFY16228.1"/>
    <property type="molecule type" value="Genomic_DNA"/>
</dbReference>
<gene>
    <name evidence="2" type="ORF">TNCV_2348731</name>
</gene>
<dbReference type="Proteomes" id="UP000887159">
    <property type="component" value="Unassembled WGS sequence"/>
</dbReference>
<feature type="region of interest" description="Disordered" evidence="1">
    <location>
        <begin position="53"/>
        <end position="74"/>
    </location>
</feature>
<accession>A0A8X6SRB9</accession>
<evidence type="ECO:0000256" key="1">
    <source>
        <dbReference type="SAM" id="MobiDB-lite"/>
    </source>
</evidence>